<evidence type="ECO:0000313" key="3">
    <source>
        <dbReference type="Proteomes" id="UP000580839"/>
    </source>
</evidence>
<evidence type="ECO:0000256" key="1">
    <source>
        <dbReference type="SAM" id="SignalP"/>
    </source>
</evidence>
<sequence length="362" mass="39179">MKRLVNIACVLAIAVLCGSLALGCDNRPRFVPPGGDSLGGAPVDSFSRTARAARERWEADGGADGAAARLTAALLAYDLELKPEFALAPRIRQLLDSLGFGVEVVEDDAVALVNMFPRSDPTATSWPRLVWRDSLRVRTQAVEGGGMRLSDLSLGPPSRPQSDTSAVQAAGLFLRSGPAGPQPIVFVWRRAPRAGVWRLYQTLGPDSLGGTGTASFVPSDGESPALASRTWSRTPGFEECASCAHLFRKYEFHWGIEGFSRASEATEPSPYATFVRLVQALSIPDDELAREQLGDPSLIDVARGLELGARRANWRMAPGAEGAPGDELVFYRGPNEAYRIRFMRSFGVYRVTSIDTTRRAIE</sequence>
<protein>
    <submittedName>
        <fullName evidence="2">Uncharacterized protein</fullName>
    </submittedName>
</protein>
<reference evidence="2 3" key="1">
    <citation type="submission" date="2020-04" db="EMBL/GenBank/DDBJ databases">
        <title>Metagenomic profiling of ammonia- and methane-oxidizing microorganisms in a Dutch drinking water treatment plant.</title>
        <authorList>
            <person name="Poghosyan L."/>
            <person name="Leucker S."/>
        </authorList>
    </citation>
    <scope>NUCLEOTIDE SEQUENCE [LARGE SCALE GENOMIC DNA]</scope>
    <source>
        <strain evidence="2">S-RSF-IL-03</strain>
    </source>
</reference>
<name>A0A849SHT1_UNCEI</name>
<organism evidence="2 3">
    <name type="scientific">Eiseniibacteriota bacterium</name>
    <dbReference type="NCBI Taxonomy" id="2212470"/>
    <lineage>
        <taxon>Bacteria</taxon>
        <taxon>Candidatus Eiseniibacteriota</taxon>
    </lineage>
</organism>
<proteinExistence type="predicted"/>
<evidence type="ECO:0000313" key="2">
    <source>
        <dbReference type="EMBL" id="NOT34942.1"/>
    </source>
</evidence>
<dbReference type="Proteomes" id="UP000580839">
    <property type="component" value="Unassembled WGS sequence"/>
</dbReference>
<accession>A0A849SHT1</accession>
<keyword evidence="1" id="KW-0732">Signal</keyword>
<gene>
    <name evidence="2" type="ORF">HOP12_12330</name>
</gene>
<dbReference type="EMBL" id="JABFRW010000158">
    <property type="protein sequence ID" value="NOT34942.1"/>
    <property type="molecule type" value="Genomic_DNA"/>
</dbReference>
<dbReference type="AlphaFoldDB" id="A0A849SHT1"/>
<dbReference type="PROSITE" id="PS51257">
    <property type="entry name" value="PROKAR_LIPOPROTEIN"/>
    <property type="match status" value="1"/>
</dbReference>
<comment type="caution">
    <text evidence="2">The sequence shown here is derived from an EMBL/GenBank/DDBJ whole genome shotgun (WGS) entry which is preliminary data.</text>
</comment>
<feature type="chain" id="PRO_5032303772" evidence="1">
    <location>
        <begin position="22"/>
        <end position="362"/>
    </location>
</feature>
<feature type="signal peptide" evidence="1">
    <location>
        <begin position="1"/>
        <end position="21"/>
    </location>
</feature>